<evidence type="ECO:0000256" key="1">
    <source>
        <dbReference type="SAM" id="MobiDB-lite"/>
    </source>
</evidence>
<name>A0AAD8YAU0_9STRA</name>
<evidence type="ECO:0000313" key="3">
    <source>
        <dbReference type="Proteomes" id="UP001224775"/>
    </source>
</evidence>
<dbReference type="Gene3D" id="3.40.50.1820">
    <property type="entry name" value="alpha/beta hydrolase"/>
    <property type="match status" value="1"/>
</dbReference>
<dbReference type="PANTHER" id="PTHR12277:SF81">
    <property type="entry name" value="PROTEIN ABHD13"/>
    <property type="match status" value="1"/>
</dbReference>
<dbReference type="SUPFAM" id="SSF53474">
    <property type="entry name" value="alpha/beta-Hydrolases"/>
    <property type="match status" value="1"/>
</dbReference>
<reference evidence="2" key="1">
    <citation type="submission" date="2023-06" db="EMBL/GenBank/DDBJ databases">
        <title>Survivors Of The Sea: Transcriptome response of Skeletonema marinoi to long-term dormancy.</title>
        <authorList>
            <person name="Pinder M.I.M."/>
            <person name="Kourtchenko O."/>
            <person name="Robertson E.K."/>
            <person name="Larsson T."/>
            <person name="Maumus F."/>
            <person name="Osuna-Cruz C.M."/>
            <person name="Vancaester E."/>
            <person name="Stenow R."/>
            <person name="Vandepoele K."/>
            <person name="Ploug H."/>
            <person name="Bruchert V."/>
            <person name="Godhe A."/>
            <person name="Topel M."/>
        </authorList>
    </citation>
    <scope>NUCLEOTIDE SEQUENCE</scope>
    <source>
        <strain evidence="2">R05AC</strain>
    </source>
</reference>
<feature type="compositionally biased region" description="Acidic residues" evidence="1">
    <location>
        <begin position="122"/>
        <end position="136"/>
    </location>
</feature>
<accession>A0AAD8YAU0</accession>
<dbReference type="AlphaFoldDB" id="A0AAD8YAU0"/>
<dbReference type="Proteomes" id="UP001224775">
    <property type="component" value="Unassembled WGS sequence"/>
</dbReference>
<feature type="region of interest" description="Disordered" evidence="1">
    <location>
        <begin position="105"/>
        <end position="137"/>
    </location>
</feature>
<organism evidence="2 3">
    <name type="scientific">Skeletonema marinoi</name>
    <dbReference type="NCBI Taxonomy" id="267567"/>
    <lineage>
        <taxon>Eukaryota</taxon>
        <taxon>Sar</taxon>
        <taxon>Stramenopiles</taxon>
        <taxon>Ochrophyta</taxon>
        <taxon>Bacillariophyta</taxon>
        <taxon>Coscinodiscophyceae</taxon>
        <taxon>Thalassiosirophycidae</taxon>
        <taxon>Thalassiosirales</taxon>
        <taxon>Skeletonemataceae</taxon>
        <taxon>Skeletonema</taxon>
        <taxon>Skeletonema marinoi-dohrnii complex</taxon>
    </lineage>
</organism>
<dbReference type="EMBL" id="JATAAI010000010">
    <property type="protein sequence ID" value="KAK1743019.1"/>
    <property type="molecule type" value="Genomic_DNA"/>
</dbReference>
<protein>
    <submittedName>
        <fullName evidence="2">Uncharacterized protein</fullName>
    </submittedName>
</protein>
<gene>
    <name evidence="2" type="ORF">QTG54_006616</name>
</gene>
<dbReference type="PANTHER" id="PTHR12277">
    <property type="entry name" value="ALPHA/BETA HYDROLASE DOMAIN-CONTAINING PROTEIN"/>
    <property type="match status" value="1"/>
</dbReference>
<keyword evidence="3" id="KW-1185">Reference proteome</keyword>
<dbReference type="InterPro" id="IPR029058">
    <property type="entry name" value="AB_hydrolase_fold"/>
</dbReference>
<comment type="caution">
    <text evidence="2">The sequence shown here is derived from an EMBL/GenBank/DDBJ whole genome shotgun (WGS) entry which is preliminary data.</text>
</comment>
<evidence type="ECO:0000313" key="2">
    <source>
        <dbReference type="EMBL" id="KAK1743019.1"/>
    </source>
</evidence>
<proteinExistence type="predicted"/>
<sequence>MMESPEKGATTIETINRNAPYGNNPLQGDIGNMANLTPKAKSDGRALYNILTSILSDLSTLEESLSNNVLRNIDNRAQLKAASISEESRDLAIKLMEQMDELKKLAKSMRPPKASKSPFPSGEEEESEYDDDDSDVGPEAVRQHLEEQAASSSPTPIGMIKSAIEAVSDMIDPKPHKYIFGLDVIRGCVLARHRGARQFWVNRSGSNAFGGNGKLDVIVIPSPVSESESQQVQMPLSPRDGRSPLKTAERSGRKAVLYCNPNAGLSEVATGMGLTSGNIDGNAEGKDPSQRSWTTYYTEHGYDIYLFNYAGYGRSYGGNSWNESASEFAPGFVGAMKRIIFNTFIGFTPSSESLKADATAVAAHIVENIGVDQLIIHGESIGGMGAAGAARALTAGSTATGRSSTVSLLVCDRTFCNLNAVAQRLVGSWTGNAINLLTPTWSTDVAHDFLAARCPKVVANDASDEIIHDHSSLKSGISFAKELTKGSTNNVGWIMKPPLQYRLADLTSQALPTKNPPTWPADKHISFDESFHFAACARRLGKLATAAKKQAAEALSDDEEGIELSYLSDESSNKSTRGVFAQSNNSSSTSSALIQMWTKLSCCDGLCGSPLGASVKEGMDVSISWLTSVLIFGSHVLAGNAEKRLKKNQAINTSIGLTNFDSDTFQIEDFDSRPDGHDEYALIAHAIPIPEVLSSLKDLVAENKIPEVENELKYVIGCLTYIVSRLTSKENGISSTKRRFKPNNSEDNTVGCFLNLHCGHNNHYSTEERDQLMALIRRCCDGDPV</sequence>
<feature type="region of interest" description="Disordered" evidence="1">
    <location>
        <begin position="226"/>
        <end position="246"/>
    </location>
</feature>